<reference evidence="1 2" key="1">
    <citation type="journal article" date="2014" name="Agronomy (Basel)">
        <title>A Draft Genome Sequence for Ensete ventricosum, the Drought-Tolerant Tree Against Hunger.</title>
        <authorList>
            <person name="Harrison J."/>
            <person name="Moore K.A."/>
            <person name="Paszkiewicz K."/>
            <person name="Jones T."/>
            <person name="Grant M."/>
            <person name="Ambacheew D."/>
            <person name="Muzemil S."/>
            <person name="Studholme D.J."/>
        </authorList>
    </citation>
    <scope>NUCLEOTIDE SEQUENCE [LARGE SCALE GENOMIC DNA]</scope>
</reference>
<dbReference type="EMBL" id="AMZH03019505">
    <property type="protein sequence ID" value="RRT40271.1"/>
    <property type="molecule type" value="Genomic_DNA"/>
</dbReference>
<proteinExistence type="predicted"/>
<name>A0A426XLF5_ENSVE</name>
<evidence type="ECO:0000313" key="1">
    <source>
        <dbReference type="EMBL" id="RRT40271.1"/>
    </source>
</evidence>
<sequence length="168" mass="18199">KSSPLLQDEYDSMICSRGTRPSILCPQVTDDISISPNPILHPPASSAPPLPLRRRQRRAFRPTATLAAGAVTPLSGSPLRARREQPLVGAPWAASCGLAVGGHPLRASNRPCSRVATHYGLLPRRATIPCRWPAAPLQGGLGCNRLPLIGGLGRSRGREENRRWWLKL</sequence>
<evidence type="ECO:0000313" key="2">
    <source>
        <dbReference type="Proteomes" id="UP000287651"/>
    </source>
</evidence>
<gene>
    <name evidence="1" type="ORF">B296_00013095</name>
</gene>
<feature type="non-terminal residue" evidence="1">
    <location>
        <position position="1"/>
    </location>
</feature>
<protein>
    <submittedName>
        <fullName evidence="1">Uncharacterized protein</fullName>
    </submittedName>
</protein>
<accession>A0A426XLF5</accession>
<dbReference type="Proteomes" id="UP000287651">
    <property type="component" value="Unassembled WGS sequence"/>
</dbReference>
<dbReference type="AlphaFoldDB" id="A0A426XLF5"/>
<organism evidence="1 2">
    <name type="scientific">Ensete ventricosum</name>
    <name type="common">Abyssinian banana</name>
    <name type="synonym">Musa ensete</name>
    <dbReference type="NCBI Taxonomy" id="4639"/>
    <lineage>
        <taxon>Eukaryota</taxon>
        <taxon>Viridiplantae</taxon>
        <taxon>Streptophyta</taxon>
        <taxon>Embryophyta</taxon>
        <taxon>Tracheophyta</taxon>
        <taxon>Spermatophyta</taxon>
        <taxon>Magnoliopsida</taxon>
        <taxon>Liliopsida</taxon>
        <taxon>Zingiberales</taxon>
        <taxon>Musaceae</taxon>
        <taxon>Ensete</taxon>
    </lineage>
</organism>
<comment type="caution">
    <text evidence="1">The sequence shown here is derived from an EMBL/GenBank/DDBJ whole genome shotgun (WGS) entry which is preliminary data.</text>
</comment>